<reference evidence="2" key="1">
    <citation type="journal article" date="2023" name="IMA Fungus">
        <title>Comparative genomic study of the Penicillium genus elucidates a diverse pangenome and 15 lateral gene transfer events.</title>
        <authorList>
            <person name="Petersen C."/>
            <person name="Sorensen T."/>
            <person name="Nielsen M.R."/>
            <person name="Sondergaard T.E."/>
            <person name="Sorensen J.L."/>
            <person name="Fitzpatrick D.A."/>
            <person name="Frisvad J.C."/>
            <person name="Nielsen K.L."/>
        </authorList>
    </citation>
    <scope>NUCLEOTIDE SEQUENCE</scope>
    <source>
        <strain evidence="2">IBT 15450</strain>
    </source>
</reference>
<accession>A0AAD6IIF9</accession>
<name>A0AAD6IIF9_PENCN</name>
<organism evidence="2 3">
    <name type="scientific">Penicillium canescens</name>
    <dbReference type="NCBI Taxonomy" id="5083"/>
    <lineage>
        <taxon>Eukaryota</taxon>
        <taxon>Fungi</taxon>
        <taxon>Dikarya</taxon>
        <taxon>Ascomycota</taxon>
        <taxon>Pezizomycotina</taxon>
        <taxon>Eurotiomycetes</taxon>
        <taxon>Eurotiomycetidae</taxon>
        <taxon>Eurotiales</taxon>
        <taxon>Aspergillaceae</taxon>
        <taxon>Penicillium</taxon>
    </lineage>
</organism>
<proteinExistence type="predicted"/>
<evidence type="ECO:0000256" key="1">
    <source>
        <dbReference type="SAM" id="MobiDB-lite"/>
    </source>
</evidence>
<evidence type="ECO:0000313" key="2">
    <source>
        <dbReference type="EMBL" id="KAJ6048085.1"/>
    </source>
</evidence>
<dbReference type="EMBL" id="JAQJZL010000003">
    <property type="protein sequence ID" value="KAJ6048085.1"/>
    <property type="molecule type" value="Genomic_DNA"/>
</dbReference>
<dbReference type="AlphaFoldDB" id="A0AAD6IIF9"/>
<gene>
    <name evidence="2" type="ORF">N7460_004232</name>
</gene>
<dbReference type="Proteomes" id="UP001219568">
    <property type="component" value="Unassembled WGS sequence"/>
</dbReference>
<reference evidence="2" key="2">
    <citation type="submission" date="2023-01" db="EMBL/GenBank/DDBJ databases">
        <authorList>
            <person name="Petersen C."/>
        </authorList>
    </citation>
    <scope>NUCLEOTIDE SEQUENCE</scope>
    <source>
        <strain evidence="2">IBT 15450</strain>
    </source>
</reference>
<feature type="region of interest" description="Disordered" evidence="1">
    <location>
        <begin position="27"/>
        <end position="74"/>
    </location>
</feature>
<evidence type="ECO:0000313" key="3">
    <source>
        <dbReference type="Proteomes" id="UP001219568"/>
    </source>
</evidence>
<protein>
    <submittedName>
        <fullName evidence="2">Uncharacterized protein</fullName>
    </submittedName>
</protein>
<comment type="caution">
    <text evidence="2">The sequence shown here is derived from an EMBL/GenBank/DDBJ whole genome shotgun (WGS) entry which is preliminary data.</text>
</comment>
<feature type="compositionally biased region" description="Polar residues" evidence="1">
    <location>
        <begin position="28"/>
        <end position="40"/>
    </location>
</feature>
<sequence>MASVSTKTATPVMPPAFFPQDISHAMMTASTQKPEQTRSTLVDGMPPAPPPSPVAFAKGSKKGSFADIPSLSLE</sequence>
<keyword evidence="3" id="KW-1185">Reference proteome</keyword>